<dbReference type="GO" id="GO:0000049">
    <property type="term" value="F:tRNA binding"/>
    <property type="evidence" value="ECO:0007669"/>
    <property type="project" value="UniProtKB-UniRule"/>
</dbReference>
<evidence type="ECO:0000259" key="9">
    <source>
        <dbReference type="PROSITE" id="PS50886"/>
    </source>
</evidence>
<dbReference type="InterPro" id="IPR051270">
    <property type="entry name" value="Tyrosine-tRNA_ligase_regulator"/>
</dbReference>
<dbReference type="EMBL" id="DF144845">
    <property type="protein sequence ID" value="GAA57560.1"/>
    <property type="molecule type" value="Genomic_DNA"/>
</dbReference>
<dbReference type="InterPro" id="IPR012340">
    <property type="entry name" value="NA-bd_OB-fold"/>
</dbReference>
<proteinExistence type="predicted"/>
<dbReference type="AlphaFoldDB" id="G7YX80"/>
<dbReference type="GO" id="GO:0005737">
    <property type="term" value="C:cytoplasm"/>
    <property type="evidence" value="ECO:0007669"/>
    <property type="project" value="UniProtKB-SubCell"/>
</dbReference>
<keyword evidence="10" id="KW-0436">Ligase</keyword>
<evidence type="ECO:0000256" key="6">
    <source>
        <dbReference type="PROSITE-ProRule" id="PRU00209"/>
    </source>
</evidence>
<evidence type="ECO:0000256" key="2">
    <source>
        <dbReference type="ARBA" id="ARBA00022490"/>
    </source>
</evidence>
<feature type="domain" description="TRNA-binding" evidence="9">
    <location>
        <begin position="123"/>
        <end position="227"/>
    </location>
</feature>
<evidence type="ECO:0000313" key="10">
    <source>
        <dbReference type="EMBL" id="GAA57560.1"/>
    </source>
</evidence>
<dbReference type="Proteomes" id="UP000008909">
    <property type="component" value="Unassembled WGS sequence"/>
</dbReference>
<comment type="subcellular location">
    <subcellularLocation>
        <location evidence="1">Cytoplasm</location>
    </subcellularLocation>
</comment>
<reference key="2">
    <citation type="submission" date="2011-10" db="EMBL/GenBank/DDBJ databases">
        <title>The genome and transcriptome sequence of Clonorchis sinensis provide insights into the carcinogenic liver fluke.</title>
        <authorList>
            <person name="Wang X."/>
            <person name="Huang Y."/>
            <person name="Chen W."/>
            <person name="Liu H."/>
            <person name="Guo L."/>
            <person name="Chen Y."/>
            <person name="Luo F."/>
            <person name="Zhou W."/>
            <person name="Sun J."/>
            <person name="Mao Q."/>
            <person name="Liang P."/>
            <person name="Zhou C."/>
            <person name="Tian Y."/>
            <person name="Men J."/>
            <person name="Lv X."/>
            <person name="Huang L."/>
            <person name="Zhou J."/>
            <person name="Hu Y."/>
            <person name="Li R."/>
            <person name="Zhang F."/>
            <person name="Lei H."/>
            <person name="Li X."/>
            <person name="Hu X."/>
            <person name="Liang C."/>
            <person name="Xu J."/>
            <person name="Wu Z."/>
            <person name="Yu X."/>
        </authorList>
    </citation>
    <scope>NUCLEOTIDE SEQUENCE</scope>
    <source>
        <strain>Henan</strain>
    </source>
</reference>
<keyword evidence="5" id="KW-0648">Protein biosynthesis</keyword>
<dbReference type="InterPro" id="IPR002547">
    <property type="entry name" value="tRNA-bd_dom"/>
</dbReference>
<feature type="region of interest" description="Disordered" evidence="8">
    <location>
        <begin position="87"/>
        <end position="115"/>
    </location>
</feature>
<keyword evidence="10" id="KW-0030">Aminoacyl-tRNA synthetase</keyword>
<feature type="coiled-coil region" evidence="7">
    <location>
        <begin position="20"/>
        <end position="70"/>
    </location>
</feature>
<dbReference type="PANTHER" id="PTHR11586">
    <property type="entry name" value="TRNA-AMINOACYLATION COFACTOR ARC1 FAMILY MEMBER"/>
    <property type="match status" value="1"/>
</dbReference>
<dbReference type="PANTHER" id="PTHR11586:SF33">
    <property type="entry name" value="AMINOACYL TRNA SYNTHASE COMPLEX-INTERACTING MULTIFUNCTIONAL PROTEIN 1"/>
    <property type="match status" value="1"/>
</dbReference>
<evidence type="ECO:0000256" key="3">
    <source>
        <dbReference type="ARBA" id="ARBA00022555"/>
    </source>
</evidence>
<accession>G7YX80</accession>
<dbReference type="GO" id="GO:0006412">
    <property type="term" value="P:translation"/>
    <property type="evidence" value="ECO:0007669"/>
    <property type="project" value="UniProtKB-KW"/>
</dbReference>
<dbReference type="FunFam" id="2.40.50.140:FF:000047">
    <property type="entry name" value="tyrosine--tRNA ligase, cytoplasmic isoform X2"/>
    <property type="match status" value="1"/>
</dbReference>
<dbReference type="GO" id="GO:0004812">
    <property type="term" value="F:aminoacyl-tRNA ligase activity"/>
    <property type="evidence" value="ECO:0007669"/>
    <property type="project" value="UniProtKB-KW"/>
</dbReference>
<dbReference type="PROSITE" id="PS50886">
    <property type="entry name" value="TRBD"/>
    <property type="match status" value="1"/>
</dbReference>
<keyword evidence="4 6" id="KW-0694">RNA-binding</keyword>
<keyword evidence="3 6" id="KW-0820">tRNA-binding</keyword>
<keyword evidence="11" id="KW-1185">Reference proteome</keyword>
<evidence type="ECO:0000256" key="8">
    <source>
        <dbReference type="SAM" id="MobiDB-lite"/>
    </source>
</evidence>
<keyword evidence="2" id="KW-0963">Cytoplasm</keyword>
<dbReference type="CDD" id="cd02799">
    <property type="entry name" value="tRNA_bind_EMAP-II_like"/>
    <property type="match status" value="1"/>
</dbReference>
<gene>
    <name evidence="10" type="ORF">CLF_112893</name>
</gene>
<organism evidence="10 11">
    <name type="scientific">Clonorchis sinensis</name>
    <name type="common">Chinese liver fluke</name>
    <dbReference type="NCBI Taxonomy" id="79923"/>
    <lineage>
        <taxon>Eukaryota</taxon>
        <taxon>Metazoa</taxon>
        <taxon>Spiralia</taxon>
        <taxon>Lophotrochozoa</taxon>
        <taxon>Platyhelminthes</taxon>
        <taxon>Trematoda</taxon>
        <taxon>Digenea</taxon>
        <taxon>Opisthorchiida</taxon>
        <taxon>Opisthorchiata</taxon>
        <taxon>Opisthorchiidae</taxon>
        <taxon>Clonorchis</taxon>
    </lineage>
</organism>
<keyword evidence="7" id="KW-0175">Coiled coil</keyword>
<dbReference type="Pfam" id="PF01588">
    <property type="entry name" value="tRNA_bind"/>
    <property type="match status" value="1"/>
</dbReference>
<evidence type="ECO:0000256" key="4">
    <source>
        <dbReference type="ARBA" id="ARBA00022884"/>
    </source>
</evidence>
<evidence type="ECO:0000313" key="11">
    <source>
        <dbReference type="Proteomes" id="UP000008909"/>
    </source>
</evidence>
<name>G7YX80_CLOSI</name>
<reference evidence="10" key="1">
    <citation type="journal article" date="2011" name="Genome Biol.">
        <title>The draft genome of the carcinogenic human liver fluke Clonorchis sinensis.</title>
        <authorList>
            <person name="Wang X."/>
            <person name="Chen W."/>
            <person name="Huang Y."/>
            <person name="Sun J."/>
            <person name="Men J."/>
            <person name="Liu H."/>
            <person name="Luo F."/>
            <person name="Guo L."/>
            <person name="Lv X."/>
            <person name="Deng C."/>
            <person name="Zhou C."/>
            <person name="Fan Y."/>
            <person name="Li X."/>
            <person name="Huang L."/>
            <person name="Hu Y."/>
            <person name="Liang C."/>
            <person name="Hu X."/>
            <person name="Xu J."/>
            <person name="Yu X."/>
        </authorList>
    </citation>
    <scope>NUCLEOTIDE SEQUENCE [LARGE SCALE GENOMIC DNA]</scope>
    <source>
        <strain evidence="10">Henan</strain>
    </source>
</reference>
<dbReference type="SUPFAM" id="SSF50249">
    <property type="entry name" value="Nucleic acid-binding proteins"/>
    <property type="match status" value="1"/>
</dbReference>
<evidence type="ECO:0000256" key="5">
    <source>
        <dbReference type="ARBA" id="ARBA00022917"/>
    </source>
</evidence>
<protein>
    <submittedName>
        <fullName evidence="10">Methionyl-tRNA synthetase cytoplasmic</fullName>
    </submittedName>
</protein>
<evidence type="ECO:0000256" key="1">
    <source>
        <dbReference type="ARBA" id="ARBA00004496"/>
    </source>
</evidence>
<dbReference type="Gene3D" id="2.40.50.140">
    <property type="entry name" value="Nucleic acid-binding proteins"/>
    <property type="match status" value="1"/>
</dbReference>
<evidence type="ECO:0000256" key="7">
    <source>
        <dbReference type="SAM" id="Coils"/>
    </source>
</evidence>
<sequence length="289" mass="31570">MPFLKIPVLVEELHSAACSIMKLASKIESIQSKIRSLRALASPEYISFAEDILQQENQALERKVDELKYKLCMAELLFGTTKTVESNNVKAAPDSPGKSKSAGGTKTLGKASGPTTAAEAAVDVGRLDMRIGRIVEVSRHPDADSLYVEKVDLGEGRLRTVVSGLVKFVQLEELQNRMGIFMCNLKPAKMRGVESEAMLMCASAPETGVVEPLVIGSEDVNLGDPVIVPGFEHNPDSQLNPKKKIFEQVKPDLRVDQDGYATYKGVRWTLKSSPSTLIKSTKLRDVQIA</sequence>